<dbReference type="PANTHER" id="PTHR11108:SF1">
    <property type="entry name" value="FERROCHELATASE, MITOCHONDRIAL"/>
    <property type="match status" value="1"/>
</dbReference>
<keyword evidence="1" id="KW-0408">Iron</keyword>
<dbReference type="InterPro" id="IPR033659">
    <property type="entry name" value="Ferrochelatase_N"/>
</dbReference>
<comment type="caution">
    <text evidence="1">Lacks conserved residue(s) required for the propagation of feature annotation.</text>
</comment>
<comment type="catalytic activity">
    <reaction evidence="1">
        <text>Fe-coproporphyrin III + 2 H(+) = coproporphyrin III + Fe(2+)</text>
        <dbReference type="Rhea" id="RHEA:49572"/>
        <dbReference type="ChEBI" id="CHEBI:15378"/>
        <dbReference type="ChEBI" id="CHEBI:29033"/>
        <dbReference type="ChEBI" id="CHEBI:68438"/>
        <dbReference type="ChEBI" id="CHEBI:131725"/>
        <dbReference type="EC" id="4.99.1.9"/>
    </reaction>
</comment>
<dbReference type="GO" id="GO:0004325">
    <property type="term" value="F:ferrochelatase activity"/>
    <property type="evidence" value="ECO:0007669"/>
    <property type="project" value="UniProtKB-UniRule"/>
</dbReference>
<dbReference type="RefSeq" id="WP_062020874.1">
    <property type="nucleotide sequence ID" value="NZ_LQQC01000010.1"/>
</dbReference>
<evidence type="ECO:0000313" key="3">
    <source>
        <dbReference type="EMBL" id="KXZ57965.1"/>
    </source>
</evidence>
<dbReference type="SUPFAM" id="SSF53800">
    <property type="entry name" value="Chelatase"/>
    <property type="match status" value="1"/>
</dbReference>
<keyword evidence="1" id="KW-0627">Porphyrin biosynthesis</keyword>
<dbReference type="CDD" id="cd03411">
    <property type="entry name" value="Ferrochelatase_N"/>
    <property type="match status" value="1"/>
</dbReference>
<dbReference type="UniPathway" id="UPA00252"/>
<feature type="binding site" evidence="1">
    <location>
        <position position="127"/>
    </location>
    <ligand>
        <name>Fe-coproporphyrin III</name>
        <dbReference type="ChEBI" id="CHEBI:68438"/>
    </ligand>
</feature>
<dbReference type="Proteomes" id="UP000243589">
    <property type="component" value="Unassembled WGS sequence"/>
</dbReference>
<dbReference type="InterPro" id="IPR001015">
    <property type="entry name" value="Ferrochelatase"/>
</dbReference>
<accession>A0A150H7H5</accession>
<comment type="subcellular location">
    <subcellularLocation>
        <location evidence="1">Cytoplasm</location>
    </subcellularLocation>
</comment>
<organism evidence="3 4">
    <name type="scientific">Brevibacterium ravenspurgense</name>
    <dbReference type="NCBI Taxonomy" id="479117"/>
    <lineage>
        <taxon>Bacteria</taxon>
        <taxon>Bacillati</taxon>
        <taxon>Actinomycetota</taxon>
        <taxon>Actinomycetes</taxon>
        <taxon>Micrococcales</taxon>
        <taxon>Brevibacteriaceae</taxon>
        <taxon>Brevibacterium</taxon>
    </lineage>
</organism>
<dbReference type="GO" id="GO:0005737">
    <property type="term" value="C:cytoplasm"/>
    <property type="evidence" value="ECO:0007669"/>
    <property type="project" value="UniProtKB-SubCell"/>
</dbReference>
<keyword evidence="1" id="KW-0350">Heme biosynthesis</keyword>
<feature type="binding site" evidence="1">
    <location>
        <position position="193"/>
    </location>
    <ligand>
        <name>Fe(2+)</name>
        <dbReference type="ChEBI" id="CHEBI:29033"/>
    </ligand>
</feature>
<proteinExistence type="inferred from homology"/>
<reference evidence="3 4" key="1">
    <citation type="submission" date="2016-01" db="EMBL/GenBank/DDBJ databases">
        <title>Use of Whole Genome Sequencing to ascertain that Brevibacterium massiliense (Roux, Raoult 2009) is a later heterotypic synonym of Brevibacterium ravenspurgense (Mages 2008).</title>
        <authorList>
            <person name="Bernier A.-M."/>
            <person name="Burdz T."/>
            <person name="Huynh C."/>
            <person name="Pachecho A.L."/>
            <person name="Wiebe D."/>
            <person name="Bonner C."/>
            <person name="Bernard K."/>
        </authorList>
    </citation>
    <scope>NUCLEOTIDE SEQUENCE [LARGE SCALE GENOMIC DNA]</scope>
    <source>
        <strain evidence="3 4">CCUG56047</strain>
    </source>
</reference>
<comment type="similarity">
    <text evidence="1 2">Belongs to the ferrochelatase family.</text>
</comment>
<keyword evidence="1" id="KW-0479">Metal-binding</keyword>
<comment type="function">
    <text evidence="1">Involved in coproporphyrin-dependent heme b biosynthesis. Catalyzes the insertion of ferrous iron into coproporphyrin III to form Fe-coproporphyrin III.</text>
</comment>
<dbReference type="Gene3D" id="3.40.50.1400">
    <property type="match status" value="2"/>
</dbReference>
<evidence type="ECO:0000313" key="4">
    <source>
        <dbReference type="Proteomes" id="UP000243589"/>
    </source>
</evidence>
<name>A0A150H7H5_9MICO</name>
<dbReference type="AlphaFoldDB" id="A0A150H7H5"/>
<evidence type="ECO:0000256" key="1">
    <source>
        <dbReference type="HAMAP-Rule" id="MF_00323"/>
    </source>
</evidence>
<dbReference type="GO" id="GO:0006783">
    <property type="term" value="P:heme biosynthetic process"/>
    <property type="evidence" value="ECO:0007669"/>
    <property type="project" value="UniProtKB-UniRule"/>
</dbReference>
<sequence length="370" mass="40548">MTSSSVSPFDSIVLMSFGGPNKAEEVVPFLKNVTAGRGIPEERLEEVGEHYFAFGGKSPINEQNIALLEALRKEVSARGIDAPVVWGNRNWDPYLDDVLRERAQAGDSRFIAVTTSAYSSYSSDRQYREDFAKASQKLAGEGINVEIDKIRQYYNHPGFANTQVKIVREALAEFAQKTGGLDPQKHRVLYVTHSIPDTMQAASEKCTIGYEAQHRQLMDYVAAQLGEAQPLEQELVFCSESGPAHIPWSQPDINDRMDELAEEGVTGVVVVPFGFVSDHMEVVYDLDTEAKETADKHGFAFVRAATVGTDPVFVSGLVDLILERAAQVRGEEVSAPAVTEEGALIDGSGAGSVECCRGREDRPTMPNWAD</sequence>
<keyword evidence="1 3" id="KW-0456">Lyase</keyword>
<dbReference type="EMBL" id="LQQC01000010">
    <property type="protein sequence ID" value="KXZ57965.1"/>
    <property type="molecule type" value="Genomic_DNA"/>
</dbReference>
<dbReference type="GO" id="GO:0046872">
    <property type="term" value="F:metal ion binding"/>
    <property type="evidence" value="ECO:0007669"/>
    <property type="project" value="UniProtKB-KW"/>
</dbReference>
<comment type="pathway">
    <text evidence="1">Porphyrin-containing compound metabolism; protoheme biosynthesis.</text>
</comment>
<feature type="binding site" evidence="1">
    <location>
        <position position="58"/>
    </location>
    <ligand>
        <name>Fe-coproporphyrin III</name>
        <dbReference type="ChEBI" id="CHEBI:68438"/>
    </ligand>
</feature>
<gene>
    <name evidence="3" type="primary">hemH</name>
    <name evidence="1" type="synonym">cpfC</name>
    <name evidence="3" type="ORF">Bravens_00997</name>
</gene>
<evidence type="ECO:0000256" key="2">
    <source>
        <dbReference type="RuleBase" id="RU004185"/>
    </source>
</evidence>
<feature type="binding site" evidence="1">
    <location>
        <position position="281"/>
    </location>
    <ligand>
        <name>Fe(2+)</name>
        <dbReference type="ChEBI" id="CHEBI:29033"/>
    </ligand>
</feature>
<comment type="caution">
    <text evidence="3">The sequence shown here is derived from an EMBL/GenBank/DDBJ whole genome shotgun (WGS) entry which is preliminary data.</text>
</comment>
<protein>
    <recommendedName>
        <fullName evidence="1">Coproporphyrin III ferrochelatase</fullName>
        <ecNumber evidence="1">4.99.1.9</ecNumber>
    </recommendedName>
</protein>
<keyword evidence="4" id="KW-1185">Reference proteome</keyword>
<keyword evidence="1" id="KW-0963">Cytoplasm</keyword>
<dbReference type="PANTHER" id="PTHR11108">
    <property type="entry name" value="FERROCHELATASE"/>
    <property type="match status" value="1"/>
</dbReference>
<dbReference type="HAMAP" id="MF_00323">
    <property type="entry name" value="Ferrochelatase"/>
    <property type="match status" value="1"/>
</dbReference>
<dbReference type="PATRIC" id="fig|479117.4.peg.996"/>
<dbReference type="EC" id="4.99.1.9" evidence="1"/>
<dbReference type="Pfam" id="PF00762">
    <property type="entry name" value="Ferrochelatase"/>
    <property type="match status" value="1"/>
</dbReference>